<dbReference type="Proteomes" id="UP001327957">
    <property type="component" value="Unassembled WGS sequence"/>
</dbReference>
<proteinExistence type="predicted"/>
<accession>A0AAV9T0R8</accession>
<protein>
    <submittedName>
        <fullName evidence="2">Uncharacterized protein</fullName>
    </submittedName>
</protein>
<dbReference type="EMBL" id="JASAOK010000046">
    <property type="protein sequence ID" value="KAK6211195.1"/>
    <property type="molecule type" value="Genomic_DNA"/>
</dbReference>
<feature type="signal peptide" evidence="1">
    <location>
        <begin position="1"/>
        <end position="22"/>
    </location>
</feature>
<keyword evidence="3" id="KW-1185">Reference proteome</keyword>
<organism evidence="2 3">
    <name type="scientific">Colletotrichum tabaci</name>
    <dbReference type="NCBI Taxonomy" id="1209068"/>
    <lineage>
        <taxon>Eukaryota</taxon>
        <taxon>Fungi</taxon>
        <taxon>Dikarya</taxon>
        <taxon>Ascomycota</taxon>
        <taxon>Pezizomycotina</taxon>
        <taxon>Sordariomycetes</taxon>
        <taxon>Hypocreomycetidae</taxon>
        <taxon>Glomerellales</taxon>
        <taxon>Glomerellaceae</taxon>
        <taxon>Colletotrichum</taxon>
        <taxon>Colletotrichum destructivum species complex</taxon>
    </lineage>
</organism>
<feature type="chain" id="PRO_5043575293" evidence="1">
    <location>
        <begin position="23"/>
        <end position="144"/>
    </location>
</feature>
<sequence>MRCTTPSVLSLGLVLTTAAATAVTPAPRNGAVDYGSWDFSGSATFPVSGYTSYRVDATYRNAELTAPVAVISTTPGTGPRRHRARARASRQANTVATVALKQNVALSGANFTVTRAREFDFDFSGGAGFTGTAADVIEAKTATA</sequence>
<evidence type="ECO:0000313" key="2">
    <source>
        <dbReference type="EMBL" id="KAK6211195.1"/>
    </source>
</evidence>
<comment type="caution">
    <text evidence="2">The sequence shown here is derived from an EMBL/GenBank/DDBJ whole genome shotgun (WGS) entry which is preliminary data.</text>
</comment>
<dbReference type="AlphaFoldDB" id="A0AAV9T0R8"/>
<gene>
    <name evidence="2" type="ORF">QIS74_10459</name>
</gene>
<evidence type="ECO:0000313" key="3">
    <source>
        <dbReference type="Proteomes" id="UP001327957"/>
    </source>
</evidence>
<keyword evidence="1" id="KW-0732">Signal</keyword>
<reference evidence="2 3" key="1">
    <citation type="submission" date="2023-04" db="EMBL/GenBank/DDBJ databases">
        <title>Colletotrichum tabacum stain YC1 causing leaf anthracnose on Nicotiana tabacum(L.) cv.</title>
        <authorList>
            <person name="Ji Z."/>
            <person name="Wang M."/>
            <person name="Zhang J."/>
            <person name="Wang N."/>
            <person name="Zhou Z."/>
        </authorList>
    </citation>
    <scope>NUCLEOTIDE SEQUENCE [LARGE SCALE GENOMIC DNA]</scope>
    <source>
        <strain evidence="2 3">YC1</strain>
    </source>
</reference>
<evidence type="ECO:0000256" key="1">
    <source>
        <dbReference type="SAM" id="SignalP"/>
    </source>
</evidence>
<name>A0AAV9T0R8_9PEZI</name>